<accession>A0A444VI21</accession>
<dbReference type="Proteomes" id="UP000290261">
    <property type="component" value="Unassembled WGS sequence"/>
</dbReference>
<sequence length="151" mass="18331">MSNLIILKQNPEMLRDFQEKKTNTDYGEKRIEYWQKSFGQVKRAFVQTFPEIVETYGNDLNQLQHLRDFFAHARYSLKSEIIFYQPSKSRRDLQEKVEILTKHPFDEDQTFMKVKMNGEKYHEIFQELMKFENEIFPKVAEQLDIDLNRLK</sequence>
<dbReference type="AlphaFoldDB" id="A0A444VI21"/>
<keyword evidence="2" id="KW-1185">Reference proteome</keyword>
<organism evidence="1 2">
    <name type="scientific">Flagellimonas olearia</name>
    <dbReference type="NCBI Taxonomy" id="552546"/>
    <lineage>
        <taxon>Bacteria</taxon>
        <taxon>Pseudomonadati</taxon>
        <taxon>Bacteroidota</taxon>
        <taxon>Flavobacteriia</taxon>
        <taxon>Flavobacteriales</taxon>
        <taxon>Flavobacteriaceae</taxon>
        <taxon>Flagellimonas</taxon>
    </lineage>
</organism>
<proteinExistence type="predicted"/>
<dbReference type="RefSeq" id="WP_129655995.1">
    <property type="nucleotide sequence ID" value="NZ_ML142914.1"/>
</dbReference>
<dbReference type="EMBL" id="JJMP01000010">
    <property type="protein sequence ID" value="RYC50411.1"/>
    <property type="molecule type" value="Genomic_DNA"/>
</dbReference>
<name>A0A444VI21_9FLAO</name>
<protein>
    <submittedName>
        <fullName evidence="1">Uncharacterized protein</fullName>
    </submittedName>
</protein>
<evidence type="ECO:0000313" key="1">
    <source>
        <dbReference type="EMBL" id="RYC50411.1"/>
    </source>
</evidence>
<reference evidence="1 2" key="1">
    <citation type="submission" date="2014-04" db="EMBL/GenBank/DDBJ databases">
        <title>Whole genome of Muricauda olearia.</title>
        <authorList>
            <person name="Zhang X.-H."/>
            <person name="Tang K."/>
        </authorList>
    </citation>
    <scope>NUCLEOTIDE SEQUENCE [LARGE SCALE GENOMIC DNA]</scope>
    <source>
        <strain evidence="1 2">Th120</strain>
    </source>
</reference>
<comment type="caution">
    <text evidence="1">The sequence shown here is derived from an EMBL/GenBank/DDBJ whole genome shotgun (WGS) entry which is preliminary data.</text>
</comment>
<gene>
    <name evidence="1" type="ORF">DN53_05690</name>
</gene>
<evidence type="ECO:0000313" key="2">
    <source>
        <dbReference type="Proteomes" id="UP000290261"/>
    </source>
</evidence>